<dbReference type="GO" id="GO:0016787">
    <property type="term" value="F:hydrolase activity"/>
    <property type="evidence" value="ECO:0007669"/>
    <property type="project" value="UniProtKB-KW"/>
</dbReference>
<comment type="caution">
    <text evidence="3">The sequence shown here is derived from an EMBL/GenBank/DDBJ whole genome shotgun (WGS) entry which is preliminary data.</text>
</comment>
<evidence type="ECO:0000313" key="3">
    <source>
        <dbReference type="EMBL" id="GIJ68242.1"/>
    </source>
</evidence>
<dbReference type="InterPro" id="IPR053844">
    <property type="entry name" value="AH_C"/>
</dbReference>
<dbReference type="InterPro" id="IPR036928">
    <property type="entry name" value="AS_sf"/>
</dbReference>
<dbReference type="NCBIfam" id="NF006043">
    <property type="entry name" value="PRK08186.1"/>
    <property type="match status" value="1"/>
</dbReference>
<dbReference type="Pfam" id="PF21986">
    <property type="entry name" value="AH_C"/>
    <property type="match status" value="1"/>
</dbReference>
<dbReference type="NCBIfam" id="TIGR02713">
    <property type="entry name" value="allophanate_hyd"/>
    <property type="match status" value="1"/>
</dbReference>
<dbReference type="InterPro" id="IPR023631">
    <property type="entry name" value="Amidase_dom"/>
</dbReference>
<dbReference type="PANTHER" id="PTHR11895">
    <property type="entry name" value="TRANSAMIDASE"/>
    <property type="match status" value="1"/>
</dbReference>
<dbReference type="SUPFAM" id="SSF75304">
    <property type="entry name" value="Amidase signature (AS) enzymes"/>
    <property type="match status" value="1"/>
</dbReference>
<dbReference type="Gene3D" id="3.90.1300.10">
    <property type="entry name" value="Amidase signature (AS) domain"/>
    <property type="match status" value="1"/>
</dbReference>
<feature type="domain" description="Amidase" evidence="1">
    <location>
        <begin position="29"/>
        <end position="409"/>
    </location>
</feature>
<feature type="domain" description="Allophanate hydrolase C-terminal" evidence="2">
    <location>
        <begin position="423"/>
        <end position="541"/>
    </location>
</feature>
<dbReference type="Proteomes" id="UP000635606">
    <property type="component" value="Unassembled WGS sequence"/>
</dbReference>
<protein>
    <submittedName>
        <fullName evidence="3">Allophanate hydrolase</fullName>
    </submittedName>
</protein>
<reference evidence="3" key="1">
    <citation type="submission" date="2021-01" db="EMBL/GenBank/DDBJ databases">
        <title>Whole genome shotgun sequence of Virgisporangium ochraceum NBRC 16418.</title>
        <authorList>
            <person name="Komaki H."/>
            <person name="Tamura T."/>
        </authorList>
    </citation>
    <scope>NUCLEOTIDE SEQUENCE</scope>
    <source>
        <strain evidence="3">NBRC 16418</strain>
    </source>
</reference>
<dbReference type="Pfam" id="PF01425">
    <property type="entry name" value="Amidase"/>
    <property type="match status" value="1"/>
</dbReference>
<proteinExistence type="predicted"/>
<keyword evidence="3" id="KW-0378">Hydrolase</keyword>
<dbReference type="PANTHER" id="PTHR11895:SF169">
    <property type="entry name" value="GLUTAMYL-TRNA(GLN) AMIDOTRANSFERASE"/>
    <property type="match status" value="1"/>
</dbReference>
<dbReference type="AlphaFoldDB" id="A0A8J3ZSL6"/>
<accession>A0A8J3ZSL6</accession>
<name>A0A8J3ZSL6_9ACTN</name>
<dbReference type="RefSeq" id="WP_203928191.1">
    <property type="nucleotide sequence ID" value="NZ_BOPH01000038.1"/>
</dbReference>
<evidence type="ECO:0000313" key="4">
    <source>
        <dbReference type="Proteomes" id="UP000635606"/>
    </source>
</evidence>
<organism evidence="3 4">
    <name type="scientific">Virgisporangium ochraceum</name>
    <dbReference type="NCBI Taxonomy" id="65505"/>
    <lineage>
        <taxon>Bacteria</taxon>
        <taxon>Bacillati</taxon>
        <taxon>Actinomycetota</taxon>
        <taxon>Actinomycetes</taxon>
        <taxon>Micromonosporales</taxon>
        <taxon>Micromonosporaceae</taxon>
        <taxon>Virgisporangium</taxon>
    </lineage>
</organism>
<evidence type="ECO:0000259" key="2">
    <source>
        <dbReference type="Pfam" id="PF21986"/>
    </source>
</evidence>
<dbReference type="InterPro" id="IPR000120">
    <property type="entry name" value="Amidase"/>
</dbReference>
<gene>
    <name evidence="3" type="ORF">Voc01_031590</name>
</gene>
<evidence type="ECO:0000259" key="1">
    <source>
        <dbReference type="Pfam" id="PF01425"/>
    </source>
</evidence>
<dbReference type="InterPro" id="IPR014085">
    <property type="entry name" value="Allophanate_hydrolase"/>
</dbReference>
<sequence>MTFARLRAAYATGVTPREVVEALDTSDDTVWTARADALAAADDLPRRFPGEKPPLYGIPFSVKDNIDVAGLPTTAACPDFAYTPTVSAPLVERLESAGAILVGKNNLDQFATGLTGARSPYGTPTNPFDARYIPGGSSSGSAVAVATGAVHFSIGTDTAGSGRVPAALCGVVGLKPSRGLVSTLGVVPACPSLDCPSVFAATVADATAVLDVVAGHEKADPWSRHLTPHTAAPRRIGVPRDLDDPDFAAAVARLERAGATPVPVDLAPFVAAGSLLYQAWVAERWTTLGDFVTAHPHSVHPVTREVLTKATTYTAADAFAAMHRLQALRAATAPVWDTVDALMVPTVPRTYTLDEVAADPIGTNAHLGRYTQFANLLDLAGIAVPAGFTPGGLPYGVQFLAPAGHDPALAALATAFEERVEVLLAVVGAHRTGQPLHPELAACGAEPVGPMWTAKAYRLFALPGGRPGLVRVAADGAAVEVELHRIPPAGLGALLAGIPAPLGLGSVELADGRTVTGFLAEAYAVAGAPDITAYGSWPAYLGAQVNFGSAR</sequence>
<dbReference type="Gene3D" id="3.10.490.10">
    <property type="entry name" value="Gamma-glutamyl cyclotransferase-like"/>
    <property type="match status" value="1"/>
</dbReference>
<keyword evidence="4" id="KW-1185">Reference proteome</keyword>
<dbReference type="EMBL" id="BOPH01000038">
    <property type="protein sequence ID" value="GIJ68242.1"/>
    <property type="molecule type" value="Genomic_DNA"/>
</dbReference>
<dbReference type="Gene3D" id="1.20.58.1700">
    <property type="match status" value="1"/>
</dbReference>